<evidence type="ECO:0000313" key="1">
    <source>
        <dbReference type="EMBL" id="KAJ6968182.1"/>
    </source>
</evidence>
<sequence length="127" mass="13890">MFPPNTKIDHIIPGGLEWSFNFHLIKCRGARGWGVRLFRRRLEKLLVFAEVLVTVGTPSVVATNDIVVEKGQSEIFPTKSVAYLLGCSFTSSDEKSQSPAVIAASMVVVVAVGDGEQVLLQEEQKMA</sequence>
<dbReference type="AlphaFoldDB" id="A0AAD6PUE8"/>
<keyword evidence="2" id="KW-1185">Reference proteome</keyword>
<dbReference type="Proteomes" id="UP001164929">
    <property type="component" value="Chromosome 16"/>
</dbReference>
<name>A0AAD6PUE8_9ROSI</name>
<dbReference type="EMBL" id="JAQIZT010000016">
    <property type="protein sequence ID" value="KAJ6968182.1"/>
    <property type="molecule type" value="Genomic_DNA"/>
</dbReference>
<reference evidence="1 2" key="1">
    <citation type="journal article" date="2023" name="Mol. Ecol. Resour.">
        <title>Chromosome-level genome assembly of a triploid poplar Populus alba 'Berolinensis'.</title>
        <authorList>
            <person name="Chen S."/>
            <person name="Yu Y."/>
            <person name="Wang X."/>
            <person name="Wang S."/>
            <person name="Zhang T."/>
            <person name="Zhou Y."/>
            <person name="He R."/>
            <person name="Meng N."/>
            <person name="Wang Y."/>
            <person name="Liu W."/>
            <person name="Liu Z."/>
            <person name="Liu J."/>
            <person name="Guo Q."/>
            <person name="Huang H."/>
            <person name="Sederoff R.R."/>
            <person name="Wang G."/>
            <person name="Qu G."/>
            <person name="Chen S."/>
        </authorList>
    </citation>
    <scope>NUCLEOTIDE SEQUENCE [LARGE SCALE GENOMIC DNA]</scope>
    <source>
        <strain evidence="1">SC-2020</strain>
    </source>
</reference>
<comment type="caution">
    <text evidence="1">The sequence shown here is derived from an EMBL/GenBank/DDBJ whole genome shotgun (WGS) entry which is preliminary data.</text>
</comment>
<proteinExistence type="predicted"/>
<gene>
    <name evidence="1" type="ORF">NC653_036200</name>
</gene>
<organism evidence="1 2">
    <name type="scientific">Populus alba x Populus x berolinensis</name>
    <dbReference type="NCBI Taxonomy" id="444605"/>
    <lineage>
        <taxon>Eukaryota</taxon>
        <taxon>Viridiplantae</taxon>
        <taxon>Streptophyta</taxon>
        <taxon>Embryophyta</taxon>
        <taxon>Tracheophyta</taxon>
        <taxon>Spermatophyta</taxon>
        <taxon>Magnoliopsida</taxon>
        <taxon>eudicotyledons</taxon>
        <taxon>Gunneridae</taxon>
        <taxon>Pentapetalae</taxon>
        <taxon>rosids</taxon>
        <taxon>fabids</taxon>
        <taxon>Malpighiales</taxon>
        <taxon>Salicaceae</taxon>
        <taxon>Saliceae</taxon>
        <taxon>Populus</taxon>
    </lineage>
</organism>
<accession>A0AAD6PUE8</accession>
<evidence type="ECO:0000313" key="2">
    <source>
        <dbReference type="Proteomes" id="UP001164929"/>
    </source>
</evidence>
<protein>
    <submittedName>
        <fullName evidence="1">Uncharacterized protein</fullName>
    </submittedName>
</protein>